<keyword evidence="3 7" id="KW-0812">Transmembrane</keyword>
<protein>
    <submittedName>
        <fullName evidence="7">Transmembrane protein</fullName>
    </submittedName>
</protein>
<dbReference type="InterPro" id="IPR012430">
    <property type="entry name" value="TMEM43_fam"/>
</dbReference>
<dbReference type="GO" id="GO:0071763">
    <property type="term" value="P:nuclear membrane organization"/>
    <property type="evidence" value="ECO:0007669"/>
    <property type="project" value="TreeGrafter"/>
</dbReference>
<keyword evidence="4" id="KW-0256">Endoplasmic reticulum</keyword>
<evidence type="ECO:0000256" key="2">
    <source>
        <dbReference type="ARBA" id="ARBA00004586"/>
    </source>
</evidence>
<dbReference type="PANTHER" id="PTHR13416">
    <property type="match status" value="1"/>
</dbReference>
<reference evidence="7" key="1">
    <citation type="journal article" date="2021" name="Proc. Natl. Acad. Sci. U.S.A.">
        <title>A Catalog of Tens of Thousands of Viruses from Human Metagenomes Reveals Hidden Associations with Chronic Diseases.</title>
        <authorList>
            <person name="Tisza M.J."/>
            <person name="Buck C.B."/>
        </authorList>
    </citation>
    <scope>NUCLEOTIDE SEQUENCE</scope>
    <source>
        <strain evidence="7">CtLjW1</strain>
    </source>
</reference>
<sequence length="285" mass="32305">MSAKNDRVIKYGCLVLGVVLLGLTAHFATGGYNRIAVSRIVQVKDCRIHPENEDKIVMMTGKLTFEGVTQDGQTGVRVKAPVLHRIVQMAQYDKENTEKSNRIEALWTEEQLPQFTFNGKTYKNPAFPLRSRDFVSPVTFNDGNLSISTAFVKKLFMEKYEGFSQSYAKNMKAVVKIPEKNLEKGFESKGHMLYKKAYEKNVIGDLRIFYKGFSLKDLPEFTVIGRQEEGQVTAYDRVSKIYDRVVTAEDLIKEERPEGKFAAFGTACLAIISLLLGFTRVIEEE</sequence>
<keyword evidence="5" id="KW-1133">Transmembrane helix</keyword>
<evidence type="ECO:0000256" key="4">
    <source>
        <dbReference type="ARBA" id="ARBA00022824"/>
    </source>
</evidence>
<name>A0A8S5PR85_9CAUD</name>
<dbReference type="GO" id="GO:0006629">
    <property type="term" value="P:lipid metabolic process"/>
    <property type="evidence" value="ECO:0007669"/>
    <property type="project" value="TreeGrafter"/>
</dbReference>
<organism evidence="7">
    <name type="scientific">Myoviridae sp. ctLjW1</name>
    <dbReference type="NCBI Taxonomy" id="2825084"/>
    <lineage>
        <taxon>Viruses</taxon>
        <taxon>Duplodnaviria</taxon>
        <taxon>Heunggongvirae</taxon>
        <taxon>Uroviricota</taxon>
        <taxon>Caudoviricetes</taxon>
    </lineage>
</organism>
<evidence type="ECO:0000256" key="5">
    <source>
        <dbReference type="ARBA" id="ARBA00022989"/>
    </source>
</evidence>
<evidence type="ECO:0000256" key="6">
    <source>
        <dbReference type="ARBA" id="ARBA00023136"/>
    </source>
</evidence>
<keyword evidence="6" id="KW-0472">Membrane</keyword>
<dbReference type="EMBL" id="BK015474">
    <property type="protein sequence ID" value="DAE08740.1"/>
    <property type="molecule type" value="Genomic_DNA"/>
</dbReference>
<dbReference type="PANTHER" id="PTHR13416:SF2">
    <property type="entry name" value="TRANSMEMBRANE PROTEIN 43"/>
    <property type="match status" value="1"/>
</dbReference>
<accession>A0A8S5PR85</accession>
<evidence type="ECO:0000256" key="1">
    <source>
        <dbReference type="ARBA" id="ARBA00004127"/>
    </source>
</evidence>
<proteinExistence type="predicted"/>
<dbReference type="Pfam" id="PF07787">
    <property type="entry name" value="TMEM43"/>
    <property type="match status" value="1"/>
</dbReference>
<evidence type="ECO:0000256" key="3">
    <source>
        <dbReference type="ARBA" id="ARBA00022692"/>
    </source>
</evidence>
<comment type="subcellular location">
    <subcellularLocation>
        <location evidence="1">Endomembrane system</location>
        <topology evidence="1">Multi-pass membrane protein</topology>
    </subcellularLocation>
    <subcellularLocation>
        <location evidence="2">Endoplasmic reticulum membrane</location>
    </subcellularLocation>
</comment>
<evidence type="ECO:0000313" key="7">
    <source>
        <dbReference type="EMBL" id="DAE08740.1"/>
    </source>
</evidence>